<feature type="modified residue" description="Phosphohistidine" evidence="17">
    <location>
        <position position="1194"/>
    </location>
</feature>
<keyword evidence="4" id="KW-1003">Cell membrane</keyword>
<keyword evidence="10" id="KW-0378">Hydrolase</keyword>
<dbReference type="GO" id="GO:0005524">
    <property type="term" value="F:ATP binding"/>
    <property type="evidence" value="ECO:0007669"/>
    <property type="project" value="UniProtKB-KW"/>
</dbReference>
<evidence type="ECO:0000256" key="12">
    <source>
        <dbReference type="ARBA" id="ARBA00022989"/>
    </source>
</evidence>
<dbReference type="SUPFAM" id="SSF52172">
    <property type="entry name" value="CheY-like"/>
    <property type="match status" value="2"/>
</dbReference>
<evidence type="ECO:0000256" key="15">
    <source>
        <dbReference type="ARBA" id="ARBA00064003"/>
    </source>
</evidence>
<evidence type="ECO:0000256" key="14">
    <source>
        <dbReference type="ARBA" id="ARBA00023136"/>
    </source>
</evidence>
<evidence type="ECO:0000259" key="23">
    <source>
        <dbReference type="PROSITE" id="PS50113"/>
    </source>
</evidence>
<dbReference type="Gene3D" id="3.30.565.10">
    <property type="entry name" value="Histidine kinase-like ATPase, C-terminal domain"/>
    <property type="match status" value="1"/>
</dbReference>
<protein>
    <recommendedName>
        <fullName evidence="16">Sensory/regulatory protein RpfC</fullName>
        <ecNumber evidence="3">2.7.13.3</ecNumber>
    </recommendedName>
</protein>
<dbReference type="InterPro" id="IPR000014">
    <property type="entry name" value="PAS"/>
</dbReference>
<dbReference type="InterPro" id="IPR001789">
    <property type="entry name" value="Sig_transdc_resp-reg_receiver"/>
</dbReference>
<name>A0A2N8ZKD9_9VIBR</name>
<dbReference type="PROSITE" id="PS50894">
    <property type="entry name" value="HPT"/>
    <property type="match status" value="1"/>
</dbReference>
<evidence type="ECO:0000259" key="24">
    <source>
        <dbReference type="PROSITE" id="PS50894"/>
    </source>
</evidence>
<feature type="domain" description="PAS" evidence="22">
    <location>
        <begin position="467"/>
        <end position="537"/>
    </location>
</feature>
<evidence type="ECO:0000256" key="18">
    <source>
        <dbReference type="PROSITE-ProRule" id="PRU00169"/>
    </source>
</evidence>
<feature type="modified residue" description="4-aspartylphosphate" evidence="18">
    <location>
        <position position="1043"/>
    </location>
</feature>
<dbReference type="SUPFAM" id="SSF47226">
    <property type="entry name" value="Histidine-containing phosphotransfer domain, HPT domain"/>
    <property type="match status" value="1"/>
</dbReference>
<reference evidence="25 26" key="1">
    <citation type="submission" date="2017-10" db="EMBL/GenBank/DDBJ databases">
        <authorList>
            <person name="Banno H."/>
            <person name="Chua N.-H."/>
        </authorList>
    </citation>
    <scope>NUCLEOTIDE SEQUENCE [LARGE SCALE GENOMIC DNA]</scope>
    <source>
        <strain evidence="25">Vibrio tapetis CECT4600</strain>
    </source>
</reference>
<dbReference type="SMART" id="SM00387">
    <property type="entry name" value="HATPase_c"/>
    <property type="match status" value="1"/>
</dbReference>
<dbReference type="InterPro" id="IPR036097">
    <property type="entry name" value="HisK_dim/P_sf"/>
</dbReference>
<dbReference type="GO" id="GO:0016787">
    <property type="term" value="F:hydrolase activity"/>
    <property type="evidence" value="ECO:0007669"/>
    <property type="project" value="UniProtKB-KW"/>
</dbReference>
<keyword evidence="6" id="KW-0808">Transferase</keyword>
<dbReference type="OrthoDB" id="9810730at2"/>
<dbReference type="SUPFAM" id="SSF55785">
    <property type="entry name" value="PYP-like sensor domain (PAS domain)"/>
    <property type="match status" value="1"/>
</dbReference>
<keyword evidence="14 19" id="KW-0472">Membrane</keyword>
<evidence type="ECO:0000256" key="2">
    <source>
        <dbReference type="ARBA" id="ARBA00004651"/>
    </source>
</evidence>
<evidence type="ECO:0000256" key="6">
    <source>
        <dbReference type="ARBA" id="ARBA00022679"/>
    </source>
</evidence>
<dbReference type="InterPro" id="IPR004358">
    <property type="entry name" value="Sig_transdc_His_kin-like_C"/>
</dbReference>
<dbReference type="SMART" id="SM00388">
    <property type="entry name" value="HisKA"/>
    <property type="match status" value="1"/>
</dbReference>
<dbReference type="EMBL" id="LT960612">
    <property type="protein sequence ID" value="SON52363.1"/>
    <property type="molecule type" value="Genomic_DNA"/>
</dbReference>
<feature type="domain" description="PAC" evidence="23">
    <location>
        <begin position="538"/>
        <end position="592"/>
    </location>
</feature>
<evidence type="ECO:0000256" key="16">
    <source>
        <dbReference type="ARBA" id="ARBA00068150"/>
    </source>
</evidence>
<dbReference type="InterPro" id="IPR011006">
    <property type="entry name" value="CheY-like_superfamily"/>
</dbReference>
<dbReference type="Gene3D" id="3.30.450.20">
    <property type="entry name" value="PAS domain"/>
    <property type="match status" value="1"/>
</dbReference>
<dbReference type="CDD" id="cd00130">
    <property type="entry name" value="PAS"/>
    <property type="match status" value="1"/>
</dbReference>
<evidence type="ECO:0000313" key="26">
    <source>
        <dbReference type="Proteomes" id="UP000235828"/>
    </source>
</evidence>
<evidence type="ECO:0000313" key="25">
    <source>
        <dbReference type="EMBL" id="SON52363.1"/>
    </source>
</evidence>
<evidence type="ECO:0000256" key="1">
    <source>
        <dbReference type="ARBA" id="ARBA00000085"/>
    </source>
</evidence>
<keyword evidence="9 25" id="KW-0418">Kinase</keyword>
<dbReference type="SUPFAM" id="SSF55874">
    <property type="entry name" value="ATPase domain of HSP90 chaperone/DNA topoisomerase II/histidine kinase"/>
    <property type="match status" value="1"/>
</dbReference>
<evidence type="ECO:0000256" key="13">
    <source>
        <dbReference type="ARBA" id="ARBA00023012"/>
    </source>
</evidence>
<accession>A0A2N8ZKD9</accession>
<dbReference type="SMART" id="SM00091">
    <property type="entry name" value="PAS"/>
    <property type="match status" value="1"/>
</dbReference>
<evidence type="ECO:0000256" key="4">
    <source>
        <dbReference type="ARBA" id="ARBA00022475"/>
    </source>
</evidence>
<dbReference type="InterPro" id="IPR036641">
    <property type="entry name" value="HPT_dom_sf"/>
</dbReference>
<feature type="domain" description="Response regulatory" evidence="21">
    <location>
        <begin position="994"/>
        <end position="1110"/>
    </location>
</feature>
<dbReference type="Proteomes" id="UP000235828">
    <property type="component" value="Chromosome B"/>
</dbReference>
<evidence type="ECO:0000259" key="21">
    <source>
        <dbReference type="PROSITE" id="PS50110"/>
    </source>
</evidence>
<dbReference type="KEGG" id="vta:B0752"/>
<dbReference type="PROSITE" id="PS50110">
    <property type="entry name" value="RESPONSE_REGULATORY"/>
    <property type="match status" value="2"/>
</dbReference>
<dbReference type="FunFam" id="3.30.565.10:FF:000010">
    <property type="entry name" value="Sensor histidine kinase RcsC"/>
    <property type="match status" value="1"/>
</dbReference>
<feature type="transmembrane region" description="Helical" evidence="19">
    <location>
        <begin position="20"/>
        <end position="43"/>
    </location>
</feature>
<keyword evidence="5 18" id="KW-0597">Phosphoprotein</keyword>
<keyword evidence="8" id="KW-0547">Nucleotide-binding</keyword>
<dbReference type="InterPro" id="IPR035965">
    <property type="entry name" value="PAS-like_dom_sf"/>
</dbReference>
<feature type="transmembrane region" description="Helical" evidence="19">
    <location>
        <begin position="230"/>
        <end position="249"/>
    </location>
</feature>
<dbReference type="Gene3D" id="1.20.120.160">
    <property type="entry name" value="HPT domain"/>
    <property type="match status" value="1"/>
</dbReference>
<evidence type="ECO:0000256" key="17">
    <source>
        <dbReference type="PROSITE-ProRule" id="PRU00110"/>
    </source>
</evidence>
<evidence type="ECO:0000256" key="11">
    <source>
        <dbReference type="ARBA" id="ARBA00022840"/>
    </source>
</evidence>
<evidence type="ECO:0000259" key="20">
    <source>
        <dbReference type="PROSITE" id="PS50109"/>
    </source>
</evidence>
<dbReference type="CDD" id="cd17546">
    <property type="entry name" value="REC_hyHK_CKI1_RcsC-like"/>
    <property type="match status" value="1"/>
</dbReference>
<comment type="catalytic activity">
    <reaction evidence="1">
        <text>ATP + protein L-histidine = ADP + protein N-phospho-L-histidine.</text>
        <dbReference type="EC" id="2.7.13.3"/>
    </reaction>
</comment>
<keyword evidence="26" id="KW-1185">Reference proteome</keyword>
<comment type="subunit">
    <text evidence="15">At low DSF concentrations, interacts with RpfF.</text>
</comment>
<feature type="domain" description="Histidine kinase" evidence="20">
    <location>
        <begin position="610"/>
        <end position="831"/>
    </location>
</feature>
<dbReference type="NCBIfam" id="TIGR00229">
    <property type="entry name" value="sensory_box"/>
    <property type="match status" value="1"/>
</dbReference>
<keyword evidence="12 19" id="KW-1133">Transmembrane helix</keyword>
<dbReference type="InterPro" id="IPR036890">
    <property type="entry name" value="HATPase_C_sf"/>
</dbReference>
<dbReference type="Pfam" id="PF00072">
    <property type="entry name" value="Response_reg"/>
    <property type="match status" value="2"/>
</dbReference>
<keyword evidence="7 19" id="KW-0812">Transmembrane</keyword>
<dbReference type="GO" id="GO:0005886">
    <property type="term" value="C:plasma membrane"/>
    <property type="evidence" value="ECO:0007669"/>
    <property type="project" value="UniProtKB-SubCell"/>
</dbReference>
<evidence type="ECO:0000256" key="10">
    <source>
        <dbReference type="ARBA" id="ARBA00022801"/>
    </source>
</evidence>
<evidence type="ECO:0000256" key="5">
    <source>
        <dbReference type="ARBA" id="ARBA00022553"/>
    </source>
</evidence>
<feature type="modified residue" description="4-aspartylphosphate" evidence="18">
    <location>
        <position position="901"/>
    </location>
</feature>
<evidence type="ECO:0000256" key="8">
    <source>
        <dbReference type="ARBA" id="ARBA00022741"/>
    </source>
</evidence>
<dbReference type="CDD" id="cd00082">
    <property type="entry name" value="HisKA"/>
    <property type="match status" value="1"/>
</dbReference>
<comment type="subcellular location">
    <subcellularLocation>
        <location evidence="2">Cell membrane</location>
        <topology evidence="2">Multi-pass membrane protein</topology>
    </subcellularLocation>
</comment>
<dbReference type="SUPFAM" id="SSF55781">
    <property type="entry name" value="GAF domain-like"/>
    <property type="match status" value="1"/>
</dbReference>
<dbReference type="FunFam" id="1.10.287.130:FF:000002">
    <property type="entry name" value="Two-component osmosensing histidine kinase"/>
    <property type="match status" value="1"/>
</dbReference>
<dbReference type="InterPro" id="IPR000700">
    <property type="entry name" value="PAS-assoc_C"/>
</dbReference>
<dbReference type="InterPro" id="IPR013767">
    <property type="entry name" value="PAS_fold"/>
</dbReference>
<dbReference type="InterPro" id="IPR008207">
    <property type="entry name" value="Sig_transdc_His_kin_Hpt_dom"/>
</dbReference>
<dbReference type="PROSITE" id="PS50112">
    <property type="entry name" value="PAS"/>
    <property type="match status" value="1"/>
</dbReference>
<evidence type="ECO:0000256" key="9">
    <source>
        <dbReference type="ARBA" id="ARBA00022777"/>
    </source>
</evidence>
<dbReference type="Gene3D" id="1.10.287.130">
    <property type="match status" value="1"/>
</dbReference>
<dbReference type="Pfam" id="PF02518">
    <property type="entry name" value="HATPase_c"/>
    <property type="match status" value="1"/>
</dbReference>
<gene>
    <name evidence="25" type="ORF">VTAP4600_B0752</name>
</gene>
<dbReference type="InterPro" id="IPR005467">
    <property type="entry name" value="His_kinase_dom"/>
</dbReference>
<dbReference type="SUPFAM" id="SSF47384">
    <property type="entry name" value="Homodimeric domain of signal transducing histidine kinase"/>
    <property type="match status" value="1"/>
</dbReference>
<evidence type="ECO:0000259" key="22">
    <source>
        <dbReference type="PROSITE" id="PS50112"/>
    </source>
</evidence>
<dbReference type="InterPro" id="IPR003594">
    <property type="entry name" value="HATPase_dom"/>
</dbReference>
<dbReference type="RefSeq" id="WP_102524637.1">
    <property type="nucleotide sequence ID" value="NZ_LT960612.1"/>
</dbReference>
<feature type="domain" description="HPt" evidence="24">
    <location>
        <begin position="1155"/>
        <end position="1251"/>
    </location>
</feature>
<dbReference type="Pfam" id="PF00512">
    <property type="entry name" value="HisKA"/>
    <property type="match status" value="1"/>
</dbReference>
<dbReference type="CDD" id="cd16922">
    <property type="entry name" value="HATPase_EvgS-ArcB-TorS-like"/>
    <property type="match status" value="1"/>
</dbReference>
<dbReference type="InterPro" id="IPR003661">
    <property type="entry name" value="HisK_dim/P_dom"/>
</dbReference>
<dbReference type="PRINTS" id="PR00344">
    <property type="entry name" value="BCTRLSENSOR"/>
</dbReference>
<dbReference type="Gene3D" id="6.10.340.10">
    <property type="match status" value="1"/>
</dbReference>
<feature type="domain" description="Response regulatory" evidence="21">
    <location>
        <begin position="850"/>
        <end position="968"/>
    </location>
</feature>
<dbReference type="PROSITE" id="PS50109">
    <property type="entry name" value="HIS_KIN"/>
    <property type="match status" value="1"/>
</dbReference>
<dbReference type="Pfam" id="PF00989">
    <property type="entry name" value="PAS"/>
    <property type="match status" value="1"/>
</dbReference>
<keyword evidence="11" id="KW-0067">ATP-binding</keyword>
<dbReference type="GO" id="GO:0006355">
    <property type="term" value="P:regulation of DNA-templated transcription"/>
    <property type="evidence" value="ECO:0007669"/>
    <property type="project" value="InterPro"/>
</dbReference>
<evidence type="ECO:0000256" key="19">
    <source>
        <dbReference type="SAM" id="Phobius"/>
    </source>
</evidence>
<dbReference type="GO" id="GO:0000155">
    <property type="term" value="F:phosphorelay sensor kinase activity"/>
    <property type="evidence" value="ECO:0007669"/>
    <property type="project" value="InterPro"/>
</dbReference>
<keyword evidence="13" id="KW-0902">Two-component regulatory system</keyword>
<dbReference type="EC" id="2.7.13.3" evidence="3"/>
<dbReference type="PANTHER" id="PTHR45339:SF1">
    <property type="entry name" value="HYBRID SIGNAL TRANSDUCTION HISTIDINE KINASE J"/>
    <property type="match status" value="1"/>
</dbReference>
<organism evidence="25 26">
    <name type="scientific">Vibrio tapetis subsp. tapetis</name>
    <dbReference type="NCBI Taxonomy" id="1671868"/>
    <lineage>
        <taxon>Bacteria</taxon>
        <taxon>Pseudomonadati</taxon>
        <taxon>Pseudomonadota</taxon>
        <taxon>Gammaproteobacteria</taxon>
        <taxon>Vibrionales</taxon>
        <taxon>Vibrionaceae</taxon>
        <taxon>Vibrio</taxon>
    </lineage>
</organism>
<dbReference type="Gene3D" id="3.40.50.2300">
    <property type="match status" value="2"/>
</dbReference>
<proteinExistence type="predicted"/>
<dbReference type="PANTHER" id="PTHR45339">
    <property type="entry name" value="HYBRID SIGNAL TRANSDUCTION HISTIDINE KINASE J"/>
    <property type="match status" value="1"/>
</dbReference>
<evidence type="ECO:0000256" key="3">
    <source>
        <dbReference type="ARBA" id="ARBA00012438"/>
    </source>
</evidence>
<dbReference type="Pfam" id="PF01627">
    <property type="entry name" value="Hpt"/>
    <property type="match status" value="1"/>
</dbReference>
<evidence type="ECO:0000256" key="7">
    <source>
        <dbReference type="ARBA" id="ARBA00022692"/>
    </source>
</evidence>
<sequence>MLKAVVFFLSVIVSMNMKSLFTLLFSIMILVNIGVIFIVNHALSSFKNEEKSLLQLSEITLLGSELQQSSDNLTKFARAYAVTGDKKWQQLFDHVLAVRQGIAPPPKDHDFDYWDTLATINQVDSPHHNGSTFFERLSLAGMSTHEVAALSNAFAASERLVNIEQQAFTLANTAGTENRQKALLLLYSSEYLIEKAKIMTNIETAYQNGVDRIKASQDTASSIVAIMSRFMLIGIFTLVVLLSVSFWLLRRFYISPIEKMQNQVVSNVANQDYNFELDEDIKGELGQFSGAINSLLLNLRNELKLGHTVQSFNELLRGKTHTNDVISESKSFLSHYFGFPLITFYQLRNEQLEVIDSVGNWHDPNPNHMSLVTLCLQHKEAKSVKSSDGQPLNLAMGNVQLGLAELYFIPILANDSPLGVLQFGTSTALSTNEYRVLTDLVEAFSVAFQLSLNAEKQHEIEQEVARQLELNQHIIDSIPNPTYYRNRLGEYLGVNEQFCDFLGVTEQNVLGANIEDIFKDDVVYQLKRYELELLQGTKRIQFEITVANGNQQIRELVVYEAPFYDQNNSIMGVVGSFLDVTEHKQLERELIKAKESADNLNQIKGDFLANMSHEIRTPMNAIMGMTHMVLNTELNNKQRNYIDKIDSASNQLLGIINDILDFSKVEAGKLKIESTPFSLHQVLDNLINVLPTKAEHKPVELIFNVSPTLPNLLIGDPLRIGQVLINLVNNAIKFTEQGEIVVNIIETTRSHDTIKLDFSVVDTGIGMTHEQVSNLFKAFSQADTSTTRKFGGTGLGLSISKQLVSLMEGEIQVESHYGTGSKFNFELTLPYENQISSEYQMVSALALNKSVMLVDDNKTSRHVLSGILSGLGFAVTPAGSGREAIEQLNKHQQVFDLILMDWQMPSMDGLDTLEHIQHHKLSEESKVILLHSQSGQLQLSDDNAHQLDANLFKPITPYSLFNAIIACLGNEWQPVNLAHSNVEIPPLERLDNIDILLVEDNKTNQEIACTILESQGATITIAEHGLEALEKLEHQVFDLALMDMQMPVMDGISATKEIRKHLNSEQLPILAMTANAMQVDVQRCIEAGMDEHIAKPINVPNLIQKISLLTSLSGQSSKPSRAGITPVPCSEQLSLETFELEGVNTEQGIKTLLGDVDSYRTTLESFFKSMPIELAAMDKAIKEQNDDFIARKLHSLKGSSGTLSVNYVYQNIRTWEKAFKQGTPLQASQIEDLRQYVIRADKQLLATSTQLENAQQAEFSPQVADSAYSSTKKKTQGTRRIDAQFHQLIEQLNTALLDADTQSIELIEQLQQYQVSDPELLSKMSGFLNEFQFEQAADLLNKVKRSL</sequence>
<dbReference type="SMART" id="SM00448">
    <property type="entry name" value="REC"/>
    <property type="match status" value="2"/>
</dbReference>
<dbReference type="CDD" id="cd00156">
    <property type="entry name" value="REC"/>
    <property type="match status" value="1"/>
</dbReference>
<dbReference type="PROSITE" id="PS50113">
    <property type="entry name" value="PAC"/>
    <property type="match status" value="1"/>
</dbReference>